<dbReference type="EMBL" id="LRPC01000028">
    <property type="protein sequence ID" value="KYG74297.1"/>
    <property type="molecule type" value="Genomic_DNA"/>
</dbReference>
<keyword evidence="2" id="KW-1003">Cell membrane</keyword>
<evidence type="ECO:0000313" key="8">
    <source>
        <dbReference type="EMBL" id="KYG74297.1"/>
    </source>
</evidence>
<evidence type="ECO:0000256" key="2">
    <source>
        <dbReference type="ARBA" id="ARBA00022475"/>
    </source>
</evidence>
<comment type="subcellular location">
    <subcellularLocation>
        <location evidence="1">Cell membrane</location>
        <topology evidence="1">Multi-pass membrane protein</topology>
    </subcellularLocation>
</comment>
<evidence type="ECO:0000256" key="4">
    <source>
        <dbReference type="ARBA" id="ARBA00022989"/>
    </source>
</evidence>
<keyword evidence="5 6" id="KW-0472">Membrane</keyword>
<accession>A0A150X6D8</accession>
<reference evidence="8 9" key="1">
    <citation type="submission" date="2016-01" db="EMBL/GenBank/DDBJ databases">
        <title>Genome sequencing of Roseivirga spongicola UST030701-084.</title>
        <authorList>
            <person name="Selvaratnam C."/>
            <person name="Thevarajoo S."/>
            <person name="Goh K.M."/>
            <person name="Ee R."/>
            <person name="Chan K.-G."/>
            <person name="Chong C.S."/>
        </authorList>
    </citation>
    <scope>NUCLEOTIDE SEQUENCE [LARGE SCALE GENOMIC DNA]</scope>
    <source>
        <strain evidence="8 9">UST030701-084</strain>
    </source>
</reference>
<gene>
    <name evidence="8" type="ORF">AWW68_13520</name>
</gene>
<dbReference type="AlphaFoldDB" id="A0A150X6D8"/>
<keyword evidence="3 6" id="KW-0812">Transmembrane</keyword>
<evidence type="ECO:0000256" key="5">
    <source>
        <dbReference type="ARBA" id="ARBA00023136"/>
    </source>
</evidence>
<protein>
    <recommendedName>
        <fullName evidence="7">Cardiolipin synthase N-terminal domain-containing protein</fullName>
    </recommendedName>
</protein>
<comment type="caution">
    <text evidence="8">The sequence shown here is derived from an EMBL/GenBank/DDBJ whole genome shotgun (WGS) entry which is preliminary data.</text>
</comment>
<keyword evidence="9" id="KW-1185">Reference proteome</keyword>
<keyword evidence="4 6" id="KW-1133">Transmembrane helix</keyword>
<organism evidence="8 9">
    <name type="scientific">Roseivirga spongicola</name>
    <dbReference type="NCBI Taxonomy" id="333140"/>
    <lineage>
        <taxon>Bacteria</taxon>
        <taxon>Pseudomonadati</taxon>
        <taxon>Bacteroidota</taxon>
        <taxon>Cytophagia</taxon>
        <taxon>Cytophagales</taxon>
        <taxon>Roseivirgaceae</taxon>
        <taxon>Roseivirga</taxon>
    </lineage>
</organism>
<evidence type="ECO:0000256" key="3">
    <source>
        <dbReference type="ARBA" id="ARBA00022692"/>
    </source>
</evidence>
<dbReference type="GO" id="GO:0005886">
    <property type="term" value="C:plasma membrane"/>
    <property type="evidence" value="ECO:0007669"/>
    <property type="project" value="UniProtKB-SubCell"/>
</dbReference>
<feature type="domain" description="Cardiolipin synthase N-terminal" evidence="7">
    <location>
        <begin position="12"/>
        <end position="54"/>
    </location>
</feature>
<evidence type="ECO:0000259" key="7">
    <source>
        <dbReference type="Pfam" id="PF13396"/>
    </source>
</evidence>
<feature type="transmembrane region" description="Helical" evidence="6">
    <location>
        <begin position="32"/>
        <end position="52"/>
    </location>
</feature>
<dbReference type="InterPro" id="IPR027379">
    <property type="entry name" value="CLS_N"/>
</dbReference>
<evidence type="ECO:0000313" key="9">
    <source>
        <dbReference type="Proteomes" id="UP000075606"/>
    </source>
</evidence>
<evidence type="ECO:0000256" key="1">
    <source>
        <dbReference type="ARBA" id="ARBA00004651"/>
    </source>
</evidence>
<dbReference type="Proteomes" id="UP000075606">
    <property type="component" value="Unassembled WGS sequence"/>
</dbReference>
<dbReference type="Pfam" id="PF13396">
    <property type="entry name" value="PLDc_N"/>
    <property type="match status" value="1"/>
</dbReference>
<proteinExistence type="predicted"/>
<evidence type="ECO:0000256" key="6">
    <source>
        <dbReference type="SAM" id="Phobius"/>
    </source>
</evidence>
<name>A0A150X6D8_9BACT</name>
<dbReference type="STRING" id="333140.AWW68_13520"/>
<sequence>MIIVFYLIPFLIVISALVDILRNEFNPHQNKVIWVIVVILLPVLGSILYWIIGRGQRVNRY</sequence>